<evidence type="ECO:0000313" key="3">
    <source>
        <dbReference type="Proteomes" id="UP000479710"/>
    </source>
</evidence>
<dbReference type="EMBL" id="SPHZ02000001">
    <property type="protein sequence ID" value="KAF0934037.1"/>
    <property type="molecule type" value="Genomic_DNA"/>
</dbReference>
<protein>
    <submittedName>
        <fullName evidence="2">Uncharacterized protein</fullName>
    </submittedName>
</protein>
<dbReference type="AlphaFoldDB" id="A0A6G1FAU3"/>
<sequence>KSLSIMATSRREPDARTNRTIRRTSTSEVCPKLSRSQIIPIPCCKLIQRLSALIIVQHPHGLIPVDIWLSFFIHSRQDTADFIIHDYCQASQHNKRKS</sequence>
<dbReference type="Proteomes" id="UP000479710">
    <property type="component" value="Unassembled WGS sequence"/>
</dbReference>
<feature type="non-terminal residue" evidence="2">
    <location>
        <position position="1"/>
    </location>
</feature>
<organism evidence="2 3">
    <name type="scientific">Oryza meyeriana var. granulata</name>
    <dbReference type="NCBI Taxonomy" id="110450"/>
    <lineage>
        <taxon>Eukaryota</taxon>
        <taxon>Viridiplantae</taxon>
        <taxon>Streptophyta</taxon>
        <taxon>Embryophyta</taxon>
        <taxon>Tracheophyta</taxon>
        <taxon>Spermatophyta</taxon>
        <taxon>Magnoliopsida</taxon>
        <taxon>Liliopsida</taxon>
        <taxon>Poales</taxon>
        <taxon>Poaceae</taxon>
        <taxon>BOP clade</taxon>
        <taxon>Oryzoideae</taxon>
        <taxon>Oryzeae</taxon>
        <taxon>Oryzinae</taxon>
        <taxon>Oryza</taxon>
        <taxon>Oryza meyeriana</taxon>
    </lineage>
</organism>
<evidence type="ECO:0000313" key="2">
    <source>
        <dbReference type="EMBL" id="KAF0934037.1"/>
    </source>
</evidence>
<reference evidence="2 3" key="1">
    <citation type="submission" date="2019-11" db="EMBL/GenBank/DDBJ databases">
        <title>Whole genome sequence of Oryza granulata.</title>
        <authorList>
            <person name="Li W."/>
        </authorList>
    </citation>
    <scope>NUCLEOTIDE SEQUENCE [LARGE SCALE GENOMIC DNA]</scope>
    <source>
        <strain evidence="3">cv. Menghai</strain>
        <tissue evidence="2">Leaf</tissue>
    </source>
</reference>
<comment type="caution">
    <text evidence="2">The sequence shown here is derived from an EMBL/GenBank/DDBJ whole genome shotgun (WGS) entry which is preliminary data.</text>
</comment>
<gene>
    <name evidence="2" type="ORF">E2562_022551</name>
</gene>
<evidence type="ECO:0000256" key="1">
    <source>
        <dbReference type="SAM" id="MobiDB-lite"/>
    </source>
</evidence>
<name>A0A6G1FAU3_9ORYZ</name>
<feature type="region of interest" description="Disordered" evidence="1">
    <location>
        <begin position="1"/>
        <end position="23"/>
    </location>
</feature>
<keyword evidence="3" id="KW-1185">Reference proteome</keyword>
<accession>A0A6G1FAU3</accession>
<proteinExistence type="predicted"/>